<proteinExistence type="predicted"/>
<evidence type="ECO:0000313" key="3">
    <source>
        <dbReference type="Proteomes" id="UP001172737"/>
    </source>
</evidence>
<keyword evidence="1" id="KW-1133">Transmembrane helix</keyword>
<protein>
    <recommendedName>
        <fullName evidence="4">DUF4245 domain-containing protein</fullName>
    </recommendedName>
</protein>
<evidence type="ECO:0000313" key="2">
    <source>
        <dbReference type="EMBL" id="MDN4488701.1"/>
    </source>
</evidence>
<dbReference type="Proteomes" id="UP001172737">
    <property type="component" value="Unassembled WGS sequence"/>
</dbReference>
<organism evidence="2 3">
    <name type="scientific">Demequina lignilytica</name>
    <dbReference type="NCBI Taxonomy" id="3051663"/>
    <lineage>
        <taxon>Bacteria</taxon>
        <taxon>Bacillati</taxon>
        <taxon>Actinomycetota</taxon>
        <taxon>Actinomycetes</taxon>
        <taxon>Micrococcales</taxon>
        <taxon>Demequinaceae</taxon>
        <taxon>Demequina</taxon>
    </lineage>
</organism>
<evidence type="ECO:0000256" key="1">
    <source>
        <dbReference type="SAM" id="Phobius"/>
    </source>
</evidence>
<dbReference type="RefSeq" id="WP_301120881.1">
    <property type="nucleotide sequence ID" value="NZ_JAUHPX010000006.1"/>
</dbReference>
<gene>
    <name evidence="2" type="ORF">QQX10_11040</name>
</gene>
<accession>A0AAW7M7C0</accession>
<evidence type="ECO:0008006" key="4">
    <source>
        <dbReference type="Google" id="ProtNLM"/>
    </source>
</evidence>
<dbReference type="EMBL" id="JAUHPX010000006">
    <property type="protein sequence ID" value="MDN4488701.1"/>
    <property type="molecule type" value="Genomic_DNA"/>
</dbReference>
<keyword evidence="3" id="KW-1185">Reference proteome</keyword>
<comment type="caution">
    <text evidence="2">The sequence shown here is derived from an EMBL/GenBank/DDBJ whole genome shotgun (WGS) entry which is preliminary data.</text>
</comment>
<feature type="transmembrane region" description="Helical" evidence="1">
    <location>
        <begin position="29"/>
        <end position="50"/>
    </location>
</feature>
<keyword evidence="1" id="KW-0472">Membrane</keyword>
<reference evidence="2" key="1">
    <citation type="submission" date="2023-06" db="EMBL/GenBank/DDBJ databases">
        <title>Sysu t00039.</title>
        <authorList>
            <person name="Gao L."/>
            <person name="Fang B.-Z."/>
            <person name="Li W.-J."/>
        </authorList>
    </citation>
    <scope>NUCLEOTIDE SEQUENCE</scope>
    <source>
        <strain evidence="2">SYSU T00039</strain>
    </source>
</reference>
<dbReference type="AlphaFoldDB" id="A0AAW7M7C0"/>
<sequence length="198" mass="19952">MSSGAAPAADAASPTREPLAVRLIGRGSLAGALLVLGIAALYAVVLPMVAERASAPAPPRIVDVGGGVSVVSEETWSEAVSDGGTTTLTQGGATLVIDQPHPSEGSVVARLDDLTADWIAEAPDGSVATAPRTFETDAGDDAATVVLQEPQQTVQAWVVSDGELEVIAVLTAPATAWDKTSSAAQALVRSMAFPETAP</sequence>
<keyword evidence="1" id="KW-0812">Transmembrane</keyword>
<name>A0AAW7M7C0_9MICO</name>